<protein>
    <submittedName>
        <fullName evidence="1">Uncharacterized protein</fullName>
    </submittedName>
</protein>
<gene>
    <name evidence="1" type="ORF">HPB51_007016</name>
</gene>
<evidence type="ECO:0000313" key="2">
    <source>
        <dbReference type="Proteomes" id="UP000821866"/>
    </source>
</evidence>
<organism evidence="1 2">
    <name type="scientific">Rhipicephalus microplus</name>
    <name type="common">Cattle tick</name>
    <name type="synonym">Boophilus microplus</name>
    <dbReference type="NCBI Taxonomy" id="6941"/>
    <lineage>
        <taxon>Eukaryota</taxon>
        <taxon>Metazoa</taxon>
        <taxon>Ecdysozoa</taxon>
        <taxon>Arthropoda</taxon>
        <taxon>Chelicerata</taxon>
        <taxon>Arachnida</taxon>
        <taxon>Acari</taxon>
        <taxon>Parasitiformes</taxon>
        <taxon>Ixodida</taxon>
        <taxon>Ixodoidea</taxon>
        <taxon>Ixodidae</taxon>
        <taxon>Rhipicephalinae</taxon>
        <taxon>Rhipicephalus</taxon>
        <taxon>Boophilus</taxon>
    </lineage>
</organism>
<sequence length="261" mass="29293">MRVRPMDGRVAGTIRLLPMSDDRHPVFDPRRRWSRSAYMGTKPAGSSRRSFVFVFDEKVSTRAVEPTSKEMLMTLLEGYSCFGSVAGASKASTRPVLEECPGVVYVTIKELHQYVDRLRSMGPTSTVVADPLEVHHEAVWRFLCPIGSPVSARGCSAGGIFSLEKRGTCLLYNRYLLFNPIIETKSDYFHRQLAYQNLVAPNRDQRFVFVKALGETQDNAYAFKRTTKEIMTTLLEDVDCFLAVAGAGGRYGCSYTKLTFN</sequence>
<reference evidence="1" key="1">
    <citation type="journal article" date="2020" name="Cell">
        <title>Large-Scale Comparative Analyses of Tick Genomes Elucidate Their Genetic Diversity and Vector Capacities.</title>
        <authorList>
            <consortium name="Tick Genome and Microbiome Consortium (TIGMIC)"/>
            <person name="Jia N."/>
            <person name="Wang J."/>
            <person name="Shi W."/>
            <person name="Du L."/>
            <person name="Sun Y."/>
            <person name="Zhan W."/>
            <person name="Jiang J.F."/>
            <person name="Wang Q."/>
            <person name="Zhang B."/>
            <person name="Ji P."/>
            <person name="Bell-Sakyi L."/>
            <person name="Cui X.M."/>
            <person name="Yuan T.T."/>
            <person name="Jiang B.G."/>
            <person name="Yang W.F."/>
            <person name="Lam T.T."/>
            <person name="Chang Q.C."/>
            <person name="Ding S.J."/>
            <person name="Wang X.J."/>
            <person name="Zhu J.G."/>
            <person name="Ruan X.D."/>
            <person name="Zhao L."/>
            <person name="Wei J.T."/>
            <person name="Ye R.Z."/>
            <person name="Que T.C."/>
            <person name="Du C.H."/>
            <person name="Zhou Y.H."/>
            <person name="Cheng J.X."/>
            <person name="Dai P.F."/>
            <person name="Guo W.B."/>
            <person name="Han X.H."/>
            <person name="Huang E.J."/>
            <person name="Li L.F."/>
            <person name="Wei W."/>
            <person name="Gao Y.C."/>
            <person name="Liu J.Z."/>
            <person name="Shao H.Z."/>
            <person name="Wang X."/>
            <person name="Wang C.C."/>
            <person name="Yang T.C."/>
            <person name="Huo Q.B."/>
            <person name="Li W."/>
            <person name="Chen H.Y."/>
            <person name="Chen S.E."/>
            <person name="Zhou L.G."/>
            <person name="Ni X.B."/>
            <person name="Tian J.H."/>
            <person name="Sheng Y."/>
            <person name="Liu T."/>
            <person name="Pan Y.S."/>
            <person name="Xia L.Y."/>
            <person name="Li J."/>
            <person name="Zhao F."/>
            <person name="Cao W.C."/>
        </authorList>
    </citation>
    <scope>NUCLEOTIDE SEQUENCE</scope>
    <source>
        <strain evidence="1">Rmic-2018</strain>
    </source>
</reference>
<dbReference type="Proteomes" id="UP000821866">
    <property type="component" value="Chromosome 8"/>
</dbReference>
<proteinExistence type="predicted"/>
<keyword evidence="2" id="KW-1185">Reference proteome</keyword>
<dbReference type="EMBL" id="JABSTU010000010">
    <property type="protein sequence ID" value="KAH8018462.1"/>
    <property type="molecule type" value="Genomic_DNA"/>
</dbReference>
<accession>A0A9J6D9H1</accession>
<name>A0A9J6D9H1_RHIMP</name>
<reference evidence="1" key="2">
    <citation type="submission" date="2021-09" db="EMBL/GenBank/DDBJ databases">
        <authorList>
            <person name="Jia N."/>
            <person name="Wang J."/>
            <person name="Shi W."/>
            <person name="Du L."/>
            <person name="Sun Y."/>
            <person name="Zhan W."/>
            <person name="Jiang J."/>
            <person name="Wang Q."/>
            <person name="Zhang B."/>
            <person name="Ji P."/>
            <person name="Sakyi L.B."/>
            <person name="Cui X."/>
            <person name="Yuan T."/>
            <person name="Jiang B."/>
            <person name="Yang W."/>
            <person name="Lam T.T.-Y."/>
            <person name="Chang Q."/>
            <person name="Ding S."/>
            <person name="Wang X."/>
            <person name="Zhu J."/>
            <person name="Ruan X."/>
            <person name="Zhao L."/>
            <person name="Wei J."/>
            <person name="Que T."/>
            <person name="Du C."/>
            <person name="Cheng J."/>
            <person name="Dai P."/>
            <person name="Han X."/>
            <person name="Huang E."/>
            <person name="Gao Y."/>
            <person name="Liu J."/>
            <person name="Shao H."/>
            <person name="Ye R."/>
            <person name="Li L."/>
            <person name="Wei W."/>
            <person name="Wang X."/>
            <person name="Wang C."/>
            <person name="Huo Q."/>
            <person name="Li W."/>
            <person name="Guo W."/>
            <person name="Chen H."/>
            <person name="Chen S."/>
            <person name="Zhou L."/>
            <person name="Zhou L."/>
            <person name="Ni X."/>
            <person name="Tian J."/>
            <person name="Zhou Y."/>
            <person name="Sheng Y."/>
            <person name="Liu T."/>
            <person name="Pan Y."/>
            <person name="Xia L."/>
            <person name="Li J."/>
            <person name="Zhao F."/>
            <person name="Cao W."/>
        </authorList>
    </citation>
    <scope>NUCLEOTIDE SEQUENCE</scope>
    <source>
        <strain evidence="1">Rmic-2018</strain>
        <tissue evidence="1">Larvae</tissue>
    </source>
</reference>
<evidence type="ECO:0000313" key="1">
    <source>
        <dbReference type="EMBL" id="KAH8018462.1"/>
    </source>
</evidence>
<comment type="caution">
    <text evidence="1">The sequence shown here is derived from an EMBL/GenBank/DDBJ whole genome shotgun (WGS) entry which is preliminary data.</text>
</comment>
<dbReference type="AlphaFoldDB" id="A0A9J6D9H1"/>